<keyword evidence="4" id="KW-1185">Reference proteome</keyword>
<comment type="caution">
    <text evidence="3">The sequence shown here is derived from an EMBL/GenBank/DDBJ whole genome shotgun (WGS) entry which is preliminary data.</text>
</comment>
<feature type="region of interest" description="Disordered" evidence="1">
    <location>
        <begin position="102"/>
        <end position="195"/>
    </location>
</feature>
<dbReference type="EMBL" id="JAUKUD010000007">
    <property type="protein sequence ID" value="KAK0738733.1"/>
    <property type="molecule type" value="Genomic_DNA"/>
</dbReference>
<accession>A0AA40BR44</accession>
<keyword evidence="2" id="KW-0472">Membrane</keyword>
<feature type="compositionally biased region" description="Polar residues" evidence="1">
    <location>
        <begin position="168"/>
        <end position="177"/>
    </location>
</feature>
<feature type="compositionally biased region" description="Basic and acidic residues" evidence="1">
    <location>
        <begin position="111"/>
        <end position="125"/>
    </location>
</feature>
<protein>
    <submittedName>
        <fullName evidence="3">Uncharacterized protein</fullName>
    </submittedName>
</protein>
<feature type="transmembrane region" description="Helical" evidence="2">
    <location>
        <begin position="75"/>
        <end position="94"/>
    </location>
</feature>
<keyword evidence="2" id="KW-1133">Transmembrane helix</keyword>
<sequence>MDKNAKAGEGSKRRRLAREVFIILPLTNVYLTGKLIADLLTSEIVGILWLAVSAVWGTVQLQYTRNSVKVEESQWGFGQLLSVFLLLGPVVSAVEAVYTTPKTPVTTTAPPKDDTFDSDSDKPTKSDTSSLNSASDGSLMELALAPQHPGPPHEPPISTLHVLPLHHSPTSPKTTTGFEPPLTTPSASPHPDSSAALQAHYSPSYLAATLTLAAAQIIVPLLQSAQQLTTYWSVSFIFNIAISTVFGVVVGNYFLFGAVWLATEAGEHSGSISGSIGGVGIL</sequence>
<evidence type="ECO:0000256" key="2">
    <source>
        <dbReference type="SAM" id="Phobius"/>
    </source>
</evidence>
<name>A0AA40BR44_9PEZI</name>
<evidence type="ECO:0000256" key="1">
    <source>
        <dbReference type="SAM" id="MobiDB-lite"/>
    </source>
</evidence>
<evidence type="ECO:0000313" key="4">
    <source>
        <dbReference type="Proteomes" id="UP001172155"/>
    </source>
</evidence>
<evidence type="ECO:0000313" key="3">
    <source>
        <dbReference type="EMBL" id="KAK0738733.1"/>
    </source>
</evidence>
<dbReference type="AlphaFoldDB" id="A0AA40BR44"/>
<feature type="transmembrane region" description="Helical" evidence="2">
    <location>
        <begin position="234"/>
        <end position="256"/>
    </location>
</feature>
<organism evidence="3 4">
    <name type="scientific">Schizothecium vesticola</name>
    <dbReference type="NCBI Taxonomy" id="314040"/>
    <lineage>
        <taxon>Eukaryota</taxon>
        <taxon>Fungi</taxon>
        <taxon>Dikarya</taxon>
        <taxon>Ascomycota</taxon>
        <taxon>Pezizomycotina</taxon>
        <taxon>Sordariomycetes</taxon>
        <taxon>Sordariomycetidae</taxon>
        <taxon>Sordariales</taxon>
        <taxon>Schizotheciaceae</taxon>
        <taxon>Schizothecium</taxon>
    </lineage>
</organism>
<feature type="transmembrane region" description="Helical" evidence="2">
    <location>
        <begin position="43"/>
        <end position="63"/>
    </location>
</feature>
<reference evidence="3" key="1">
    <citation type="submission" date="2023-06" db="EMBL/GenBank/DDBJ databases">
        <title>Genome-scale phylogeny and comparative genomics of the fungal order Sordariales.</title>
        <authorList>
            <consortium name="Lawrence Berkeley National Laboratory"/>
            <person name="Hensen N."/>
            <person name="Bonometti L."/>
            <person name="Westerberg I."/>
            <person name="Brannstrom I.O."/>
            <person name="Guillou S."/>
            <person name="Cros-Aarteil S."/>
            <person name="Calhoun S."/>
            <person name="Haridas S."/>
            <person name="Kuo A."/>
            <person name="Mondo S."/>
            <person name="Pangilinan J."/>
            <person name="Riley R."/>
            <person name="LaButti K."/>
            <person name="Andreopoulos B."/>
            <person name="Lipzen A."/>
            <person name="Chen C."/>
            <person name="Yanf M."/>
            <person name="Daum C."/>
            <person name="Ng V."/>
            <person name="Clum A."/>
            <person name="Steindorff A."/>
            <person name="Ohm R."/>
            <person name="Martin F."/>
            <person name="Silar P."/>
            <person name="Natvig D."/>
            <person name="Lalanne C."/>
            <person name="Gautier V."/>
            <person name="Ament-velasquez S.L."/>
            <person name="Kruys A."/>
            <person name="Hutchinson M.I."/>
            <person name="Powell A.J."/>
            <person name="Barry K."/>
            <person name="Miller A.N."/>
            <person name="Grigoriev I.V."/>
            <person name="Debuchy R."/>
            <person name="Gladieux P."/>
            <person name="Thoren M.H."/>
            <person name="Johannesson H."/>
        </authorList>
    </citation>
    <scope>NUCLEOTIDE SEQUENCE</scope>
    <source>
        <strain evidence="3">SMH3187-1</strain>
    </source>
</reference>
<dbReference type="Proteomes" id="UP001172155">
    <property type="component" value="Unassembled WGS sequence"/>
</dbReference>
<feature type="compositionally biased region" description="Low complexity" evidence="1">
    <location>
        <begin position="185"/>
        <end position="195"/>
    </location>
</feature>
<gene>
    <name evidence="3" type="ORF">B0T18DRAFT_394968</name>
</gene>
<proteinExistence type="predicted"/>
<keyword evidence="2" id="KW-0812">Transmembrane</keyword>